<reference evidence="1 2" key="1">
    <citation type="submission" date="2016-03" db="EMBL/GenBank/DDBJ databases">
        <authorList>
            <person name="Ploux O."/>
        </authorList>
    </citation>
    <scope>NUCLEOTIDE SEQUENCE [LARGE SCALE GENOMIC DNA]</scope>
    <source>
        <strain evidence="1 2">R-45378</strain>
    </source>
</reference>
<dbReference type="EMBL" id="LUUJ01000117">
    <property type="protein sequence ID" value="OAI11791.1"/>
    <property type="molecule type" value="Genomic_DNA"/>
</dbReference>
<dbReference type="Proteomes" id="UP000077857">
    <property type="component" value="Unassembled WGS sequence"/>
</dbReference>
<name>A0A177N1S6_9GAMM</name>
<evidence type="ECO:0000313" key="2">
    <source>
        <dbReference type="Proteomes" id="UP000077857"/>
    </source>
</evidence>
<accession>A0A177N1S6</accession>
<evidence type="ECO:0000313" key="1">
    <source>
        <dbReference type="EMBL" id="OAI11791.1"/>
    </source>
</evidence>
<dbReference type="AlphaFoldDB" id="A0A177N1S6"/>
<protein>
    <submittedName>
        <fullName evidence="1">Uncharacterized protein</fullName>
    </submittedName>
</protein>
<gene>
    <name evidence="1" type="ORF">A1507_19890</name>
</gene>
<proteinExistence type="predicted"/>
<comment type="caution">
    <text evidence="1">The sequence shown here is derived from an EMBL/GenBank/DDBJ whole genome shotgun (WGS) entry which is preliminary data.</text>
</comment>
<sequence>MAITPLPDVPQRGDQPDVFIARADAFIAALVQFRSELNDAANAMNLYAVSSVSTTNLTISVASKTLTVEPDKSFMPGQTVKIASTSDGAKWMLGDVMSYDVVTGALVVSVNTIQGSGTFAAWTISLSAPGGASLNGSVSQDFSVRNLYQSLGADIASAGTINLDTATGDTVDVTGTTAINAITLSAGRVKRVRHAGSHLLTHSASLILPGGKNIQTQAGDYSVWIGYPGGVVRCLLFRPAGGLVGALHAKPSVRQTVSYGPVDSNGAAAFGGSTGSTTVTASGTLSVTSANGDSDLNGSIVNPSWTGLNTDGTYYLYLDIAADGTCTTGSTALEPIYQPGGAYSVTNGQCTFNIGEMTMKVGNGSAANQVYRVFVGEVVVASNVVSAITWYALNGRFDAPWTATLPGTATLISNNHNIGVSPRDGEFEVECTTADAGYSVGDRILGPATGSGSLVSKIPCIVTRKTMAVITGSSQAWYIFNKSTGAVATPTSASWKYRMTAKRGW</sequence>
<dbReference type="RefSeq" id="WP_064042230.1">
    <property type="nucleotide sequence ID" value="NZ_LUUJ01000117.1"/>
</dbReference>
<organism evidence="1 2">
    <name type="scientific">Methylomonas koyamae</name>
    <dbReference type="NCBI Taxonomy" id="702114"/>
    <lineage>
        <taxon>Bacteria</taxon>
        <taxon>Pseudomonadati</taxon>
        <taxon>Pseudomonadota</taxon>
        <taxon>Gammaproteobacteria</taxon>
        <taxon>Methylococcales</taxon>
        <taxon>Methylococcaceae</taxon>
        <taxon>Methylomonas</taxon>
    </lineage>
</organism>